<reference evidence="3" key="1">
    <citation type="submission" date="2016-08" db="EMBL/GenBank/DDBJ databases">
        <authorList>
            <person name="Varghese N."/>
            <person name="Submissions Spin"/>
        </authorList>
    </citation>
    <scope>NUCLEOTIDE SEQUENCE [LARGE SCALE GENOMIC DNA]</scope>
    <source>
        <strain evidence="3">ERR11</strain>
    </source>
</reference>
<dbReference type="Gene3D" id="3.30.420.10">
    <property type="entry name" value="Ribonuclease H-like superfamily/Ribonuclease H"/>
    <property type="match status" value="1"/>
</dbReference>
<dbReference type="InterPro" id="IPR001584">
    <property type="entry name" value="Integrase_cat-core"/>
</dbReference>
<proteinExistence type="predicted"/>
<dbReference type="SUPFAM" id="SSF53098">
    <property type="entry name" value="Ribonuclease H-like"/>
    <property type="match status" value="1"/>
</dbReference>
<dbReference type="GO" id="GO:0015074">
    <property type="term" value="P:DNA integration"/>
    <property type="evidence" value="ECO:0007669"/>
    <property type="project" value="InterPro"/>
</dbReference>
<dbReference type="InterPro" id="IPR036397">
    <property type="entry name" value="RNaseH_sf"/>
</dbReference>
<dbReference type="PROSITE" id="PS50994">
    <property type="entry name" value="INTEGRASE"/>
    <property type="match status" value="1"/>
</dbReference>
<dbReference type="GO" id="GO:0003676">
    <property type="term" value="F:nucleic acid binding"/>
    <property type="evidence" value="ECO:0007669"/>
    <property type="project" value="InterPro"/>
</dbReference>
<accession>A0A1C3XTB1</accession>
<protein>
    <submittedName>
        <fullName evidence="2">Integrase core domain</fullName>
    </submittedName>
</protein>
<dbReference type="AlphaFoldDB" id="A0A1C3XTB1"/>
<name>A0A1C3XTB1_9BRAD</name>
<dbReference type="Proteomes" id="UP000199184">
    <property type="component" value="Unassembled WGS sequence"/>
</dbReference>
<dbReference type="InterPro" id="IPR012337">
    <property type="entry name" value="RNaseH-like_sf"/>
</dbReference>
<feature type="domain" description="Integrase catalytic" evidence="1">
    <location>
        <begin position="116"/>
        <end position="296"/>
    </location>
</feature>
<sequence length="372" mass="42291">MRCDYFEVRKTHAQADGRDVESIMRQNNALVLLWELSDRICGKRLKALMPALIEAMERHGHLDLAPEIRDKLLAMSAATIDRALVRVREELGRKRRRHATHSLRRSVPIRTSADWNDPAPGFVEADLVAHSGPSARGSFIQTLVLTDIATGWTECAPLIVREQTLLSTVLMELRKQLPFALLGLDTDNDTVFMNETLKAYCEAANIVFTRCRPYRKNDQAFVEQKNGAVVRRMVGYRRFEGLEAAKLLAELYRSARLFVNFFQPSFKLIAKQRDGARVRKTYSAPATPHQRLAADARTPDAVRTQLQEKSMPLSTRSRCCAISAARRNASWRLRIPSQSSILLRHRNRLISFLQVCEPPGRTELCDQRIGQS</sequence>
<gene>
    <name evidence="2" type="ORF">GA0061098_10439</name>
</gene>
<dbReference type="EMBL" id="FMAI01000043">
    <property type="protein sequence ID" value="SCB55498.1"/>
    <property type="molecule type" value="Genomic_DNA"/>
</dbReference>
<evidence type="ECO:0000313" key="3">
    <source>
        <dbReference type="Proteomes" id="UP000199184"/>
    </source>
</evidence>
<evidence type="ECO:0000313" key="2">
    <source>
        <dbReference type="EMBL" id="SCB55498.1"/>
    </source>
</evidence>
<organism evidence="2 3">
    <name type="scientific">Bradyrhizobium shewense</name>
    <dbReference type="NCBI Taxonomy" id="1761772"/>
    <lineage>
        <taxon>Bacteria</taxon>
        <taxon>Pseudomonadati</taxon>
        <taxon>Pseudomonadota</taxon>
        <taxon>Alphaproteobacteria</taxon>
        <taxon>Hyphomicrobiales</taxon>
        <taxon>Nitrobacteraceae</taxon>
        <taxon>Bradyrhizobium</taxon>
    </lineage>
</organism>
<keyword evidence="3" id="KW-1185">Reference proteome</keyword>
<evidence type="ECO:0000259" key="1">
    <source>
        <dbReference type="PROSITE" id="PS50994"/>
    </source>
</evidence>